<evidence type="ECO:0000313" key="3">
    <source>
        <dbReference type="Proteomes" id="UP000324222"/>
    </source>
</evidence>
<dbReference type="AlphaFoldDB" id="A0A5B7E516"/>
<dbReference type="EMBL" id="VSRR010002015">
    <property type="protein sequence ID" value="MPC29102.1"/>
    <property type="molecule type" value="Genomic_DNA"/>
</dbReference>
<name>A0A5B7E516_PORTR</name>
<sequence>MASRFEGRGGSGWRREHSAARVGSVGGTHLTPSRQHARRLGCEAEVCEVREGKTEKEQDWFSRREEVVRRSCFRPDGWMDE</sequence>
<gene>
    <name evidence="2" type="ORF">E2C01_022320</name>
</gene>
<feature type="region of interest" description="Disordered" evidence="1">
    <location>
        <begin position="1"/>
        <end position="40"/>
    </location>
</feature>
<organism evidence="2 3">
    <name type="scientific">Portunus trituberculatus</name>
    <name type="common">Swimming crab</name>
    <name type="synonym">Neptunus trituberculatus</name>
    <dbReference type="NCBI Taxonomy" id="210409"/>
    <lineage>
        <taxon>Eukaryota</taxon>
        <taxon>Metazoa</taxon>
        <taxon>Ecdysozoa</taxon>
        <taxon>Arthropoda</taxon>
        <taxon>Crustacea</taxon>
        <taxon>Multicrustacea</taxon>
        <taxon>Malacostraca</taxon>
        <taxon>Eumalacostraca</taxon>
        <taxon>Eucarida</taxon>
        <taxon>Decapoda</taxon>
        <taxon>Pleocyemata</taxon>
        <taxon>Brachyura</taxon>
        <taxon>Eubrachyura</taxon>
        <taxon>Portunoidea</taxon>
        <taxon>Portunidae</taxon>
        <taxon>Portuninae</taxon>
        <taxon>Portunus</taxon>
    </lineage>
</organism>
<comment type="caution">
    <text evidence="2">The sequence shown here is derived from an EMBL/GenBank/DDBJ whole genome shotgun (WGS) entry which is preliminary data.</text>
</comment>
<evidence type="ECO:0000256" key="1">
    <source>
        <dbReference type="SAM" id="MobiDB-lite"/>
    </source>
</evidence>
<keyword evidence="3" id="KW-1185">Reference proteome</keyword>
<dbReference type="Proteomes" id="UP000324222">
    <property type="component" value="Unassembled WGS sequence"/>
</dbReference>
<reference evidence="2 3" key="1">
    <citation type="submission" date="2019-05" db="EMBL/GenBank/DDBJ databases">
        <title>Another draft genome of Portunus trituberculatus and its Hox gene families provides insights of decapod evolution.</title>
        <authorList>
            <person name="Jeong J.-H."/>
            <person name="Song I."/>
            <person name="Kim S."/>
            <person name="Choi T."/>
            <person name="Kim D."/>
            <person name="Ryu S."/>
            <person name="Kim W."/>
        </authorList>
    </citation>
    <scope>NUCLEOTIDE SEQUENCE [LARGE SCALE GENOMIC DNA]</scope>
    <source>
        <tissue evidence="2">Muscle</tissue>
    </source>
</reference>
<accession>A0A5B7E516</accession>
<evidence type="ECO:0000313" key="2">
    <source>
        <dbReference type="EMBL" id="MPC29102.1"/>
    </source>
</evidence>
<protein>
    <submittedName>
        <fullName evidence="2">Uncharacterized protein</fullName>
    </submittedName>
</protein>
<proteinExistence type="predicted"/>